<keyword evidence="2" id="KW-0812">Transmembrane</keyword>
<evidence type="ECO:0000313" key="3">
    <source>
        <dbReference type="EMBL" id="USJ23105.1"/>
    </source>
</evidence>
<dbReference type="Proteomes" id="UP001055460">
    <property type="component" value="Chromosome"/>
</dbReference>
<keyword evidence="2" id="KW-0472">Membrane</keyword>
<organism evidence="3 4">
    <name type="scientific">Ensifer adhaerens</name>
    <name type="common">Sinorhizobium morelense</name>
    <dbReference type="NCBI Taxonomy" id="106592"/>
    <lineage>
        <taxon>Bacteria</taxon>
        <taxon>Pseudomonadati</taxon>
        <taxon>Pseudomonadota</taxon>
        <taxon>Alphaproteobacteria</taxon>
        <taxon>Hyphomicrobiales</taxon>
        <taxon>Rhizobiaceae</taxon>
        <taxon>Sinorhizobium/Ensifer group</taxon>
        <taxon>Ensifer</taxon>
    </lineage>
</organism>
<evidence type="ECO:0000256" key="2">
    <source>
        <dbReference type="SAM" id="Phobius"/>
    </source>
</evidence>
<sequence>MASYMILTPPGARANDERARFVADGFSWWAFLFPALWLLAKRQWAIGIAVAVLQISLIFLSNHESGFLPSLLAQLALRLVVALEGPVLVARSLTARDWTLRSIVPAPNLEAAEEIYFTSLASNETKPAAPSPADWTVRKPSSGGPGLGLFDSYGER</sequence>
<evidence type="ECO:0000256" key="1">
    <source>
        <dbReference type="SAM" id="MobiDB-lite"/>
    </source>
</evidence>
<keyword evidence="2" id="KW-1133">Transmembrane helix</keyword>
<evidence type="ECO:0000313" key="4">
    <source>
        <dbReference type="Proteomes" id="UP001055460"/>
    </source>
</evidence>
<reference evidence="3" key="1">
    <citation type="submission" date="2022-06" db="EMBL/GenBank/DDBJ databases">
        <title>Physiological and biochemical characterization and genomic elucidation of a strain of the genus Ensifer adhaerens M8 that combines arsenic oxidation and chromium reduction.</title>
        <authorList>
            <person name="Li X."/>
            <person name="Yu c."/>
        </authorList>
    </citation>
    <scope>NUCLEOTIDE SEQUENCE</scope>
    <source>
        <strain evidence="3">M8</strain>
    </source>
</reference>
<proteinExistence type="predicted"/>
<dbReference type="Pfam" id="PF10947">
    <property type="entry name" value="DUF2628"/>
    <property type="match status" value="1"/>
</dbReference>
<accession>A0A9Q8Y7U1</accession>
<dbReference type="AlphaFoldDB" id="A0A9Q8Y7U1"/>
<dbReference type="OrthoDB" id="7285394at2"/>
<gene>
    <name evidence="3" type="ORF">NE863_17740</name>
</gene>
<dbReference type="RefSeq" id="WP_060521554.1">
    <property type="nucleotide sequence ID" value="NZ_CP084486.1"/>
</dbReference>
<protein>
    <submittedName>
        <fullName evidence="3">DUF2628 domain-containing protein</fullName>
    </submittedName>
</protein>
<feature type="region of interest" description="Disordered" evidence="1">
    <location>
        <begin position="124"/>
        <end position="156"/>
    </location>
</feature>
<feature type="transmembrane region" description="Helical" evidence="2">
    <location>
        <begin position="21"/>
        <end position="38"/>
    </location>
</feature>
<dbReference type="EMBL" id="CP098807">
    <property type="protein sequence ID" value="USJ23105.1"/>
    <property type="molecule type" value="Genomic_DNA"/>
</dbReference>
<dbReference type="InterPro" id="IPR024399">
    <property type="entry name" value="DUF2628"/>
</dbReference>
<name>A0A9Q8Y7U1_ENSAD</name>
<feature type="transmembrane region" description="Helical" evidence="2">
    <location>
        <begin position="44"/>
        <end position="61"/>
    </location>
</feature>